<evidence type="ECO:0000313" key="1">
    <source>
        <dbReference type="Proteomes" id="UP000189701"/>
    </source>
</evidence>
<dbReference type="AlphaFoldDB" id="A0A1U7WFT3"/>
<reference evidence="2" key="2">
    <citation type="submission" date="2025-08" db="UniProtKB">
        <authorList>
            <consortium name="RefSeq"/>
        </authorList>
    </citation>
    <scope>IDENTIFICATION</scope>
    <source>
        <tissue evidence="2">Leaf</tissue>
    </source>
</reference>
<organism evidence="1 2">
    <name type="scientific">Nicotiana sylvestris</name>
    <name type="common">Wood tobacco</name>
    <name type="synonym">South American tobacco</name>
    <dbReference type="NCBI Taxonomy" id="4096"/>
    <lineage>
        <taxon>Eukaryota</taxon>
        <taxon>Viridiplantae</taxon>
        <taxon>Streptophyta</taxon>
        <taxon>Embryophyta</taxon>
        <taxon>Tracheophyta</taxon>
        <taxon>Spermatophyta</taxon>
        <taxon>Magnoliopsida</taxon>
        <taxon>eudicotyledons</taxon>
        <taxon>Gunneridae</taxon>
        <taxon>Pentapetalae</taxon>
        <taxon>asterids</taxon>
        <taxon>lamiids</taxon>
        <taxon>Solanales</taxon>
        <taxon>Solanaceae</taxon>
        <taxon>Nicotianoideae</taxon>
        <taxon>Nicotianeae</taxon>
        <taxon>Nicotiana</taxon>
    </lineage>
</organism>
<sequence>MAATVEKGLCGRGCGRGRGRAAREAPAYPPAALAPNQAPFTDVPAAPVQADSATIAAATSKAGGGNQTPTARTTKQVVQGLQMSGAPLAQPVVPVQEFVVPTMLDDEQRHLERGRAAREAPAYPPAALAPNQAPFTDVPAAPVQADSATIAAATSKAGGGNQTPTARTTKQVVQGLQMSGAPLAQPVVPVQEFVVPTMLDDEQRHLERFGRL</sequence>
<accession>A0A1U7WFT3</accession>
<dbReference type="RefSeq" id="XP_009773100.1">
    <property type="nucleotide sequence ID" value="XM_009774798.1"/>
</dbReference>
<evidence type="ECO:0000313" key="2">
    <source>
        <dbReference type="RefSeq" id="XP_009773100.1"/>
    </source>
</evidence>
<protein>
    <submittedName>
        <fullName evidence="2">Nischarin-like</fullName>
    </submittedName>
</protein>
<dbReference type="Proteomes" id="UP000189701">
    <property type="component" value="Unplaced"/>
</dbReference>
<reference evidence="1" key="1">
    <citation type="journal article" date="2013" name="Genome Biol.">
        <title>Reference genomes and transcriptomes of Nicotiana sylvestris and Nicotiana tomentosiformis.</title>
        <authorList>
            <person name="Sierro N."/>
            <person name="Battey J.N."/>
            <person name="Ouadi S."/>
            <person name="Bovet L."/>
            <person name="Goepfert S."/>
            <person name="Bakaher N."/>
            <person name="Peitsch M.C."/>
            <person name="Ivanov N.V."/>
        </authorList>
    </citation>
    <scope>NUCLEOTIDE SEQUENCE [LARGE SCALE GENOMIC DNA]</scope>
</reference>
<gene>
    <name evidence="2" type="primary">LOC104223370</name>
</gene>
<proteinExistence type="predicted"/>
<name>A0A1U7WFT3_NICSY</name>
<keyword evidence="1" id="KW-1185">Reference proteome</keyword>